<dbReference type="InterPro" id="IPR003709">
    <property type="entry name" value="VanY-like_core_dom"/>
</dbReference>
<dbReference type="PANTHER" id="PTHR37423">
    <property type="entry name" value="SOLUBLE LYTIC MUREIN TRANSGLYCOSYLASE-RELATED"/>
    <property type="match status" value="1"/>
</dbReference>
<dbReference type="CDD" id="cd00254">
    <property type="entry name" value="LT-like"/>
    <property type="match status" value="1"/>
</dbReference>
<dbReference type="Gene3D" id="3.30.1380.10">
    <property type="match status" value="1"/>
</dbReference>
<dbReference type="Pfam" id="PF02557">
    <property type="entry name" value="VanY"/>
    <property type="match status" value="1"/>
</dbReference>
<dbReference type="GO" id="GO:0008233">
    <property type="term" value="F:peptidase activity"/>
    <property type="evidence" value="ECO:0007669"/>
    <property type="project" value="InterPro"/>
</dbReference>
<feature type="domain" description="D-alanyl-D-alanine carboxypeptidase-like core" evidence="2">
    <location>
        <begin position="165"/>
        <end position="260"/>
    </location>
</feature>
<reference evidence="3" key="1">
    <citation type="submission" date="2020-05" db="EMBL/GenBank/DDBJ databases">
        <authorList>
            <person name="Chiriac C."/>
            <person name="Salcher M."/>
            <person name="Ghai R."/>
            <person name="Kavagutti S V."/>
        </authorList>
    </citation>
    <scope>NUCLEOTIDE SEQUENCE</scope>
</reference>
<evidence type="ECO:0000313" key="3">
    <source>
        <dbReference type="EMBL" id="CAB4860935.1"/>
    </source>
</evidence>
<dbReference type="GO" id="GO:0006508">
    <property type="term" value="P:proteolysis"/>
    <property type="evidence" value="ECO:0007669"/>
    <property type="project" value="InterPro"/>
</dbReference>
<feature type="domain" description="Transglycosylase SLT" evidence="1">
    <location>
        <begin position="299"/>
        <end position="392"/>
    </location>
</feature>
<dbReference type="SUPFAM" id="SSF53955">
    <property type="entry name" value="Lysozyme-like"/>
    <property type="match status" value="1"/>
</dbReference>
<dbReference type="Pfam" id="PF01464">
    <property type="entry name" value="SLT"/>
    <property type="match status" value="1"/>
</dbReference>
<dbReference type="PANTHER" id="PTHR37423:SF2">
    <property type="entry name" value="MEMBRANE-BOUND LYTIC MUREIN TRANSGLYCOSYLASE C"/>
    <property type="match status" value="1"/>
</dbReference>
<dbReference type="SUPFAM" id="SSF55166">
    <property type="entry name" value="Hedgehog/DD-peptidase"/>
    <property type="match status" value="1"/>
</dbReference>
<evidence type="ECO:0000259" key="1">
    <source>
        <dbReference type="Pfam" id="PF01464"/>
    </source>
</evidence>
<dbReference type="InterPro" id="IPR008258">
    <property type="entry name" value="Transglycosylase_SLT_dom_1"/>
</dbReference>
<dbReference type="Gene3D" id="1.10.530.10">
    <property type="match status" value="1"/>
</dbReference>
<organism evidence="3">
    <name type="scientific">freshwater metagenome</name>
    <dbReference type="NCBI Taxonomy" id="449393"/>
    <lineage>
        <taxon>unclassified sequences</taxon>
        <taxon>metagenomes</taxon>
        <taxon>ecological metagenomes</taxon>
    </lineage>
</organism>
<evidence type="ECO:0000259" key="2">
    <source>
        <dbReference type="Pfam" id="PF02557"/>
    </source>
</evidence>
<proteinExistence type="predicted"/>
<dbReference type="EMBL" id="CAFBLU010000002">
    <property type="protein sequence ID" value="CAB4860935.1"/>
    <property type="molecule type" value="Genomic_DNA"/>
</dbReference>
<protein>
    <submittedName>
        <fullName evidence="3">Unannotated protein</fullName>
    </submittedName>
</protein>
<dbReference type="InterPro" id="IPR023346">
    <property type="entry name" value="Lysozyme-like_dom_sf"/>
</dbReference>
<dbReference type="InterPro" id="IPR009045">
    <property type="entry name" value="Zn_M74/Hedgehog-like"/>
</dbReference>
<gene>
    <name evidence="3" type="ORF">UFOPK3444_00169</name>
</gene>
<name>A0A6J7CVM0_9ZZZZ</name>
<accession>A0A6J7CVM0</accession>
<sequence>MSARVARPLIRQRPLGLSSDSGQALPLLLAVVVGAAACSMLALSTVRALELRQQHQAIADLAALSGARAMWEGGDRRQVAHAAKVTGAVNGIRRIALLESGTSPPTGRVEVEVTEPIRVGFGALAVAIPDGETSTAEVVDWLGGGLTPGPGDYSGPFTWRQGKPMRPDVATAFDHMATAAVAAGLRLTVNSAWRSSAEQAALFAAHPDPKWVARPGQSLHRLGTELDLGPDATYGWLSINAGRFGFIQRYPWEPWHYGYTRSPGSTSVGFGRALAPRPAGRLSSTGALQPWVPAKYRMMILAASKRWGVSAALLAAQIRAESDFQPRSVSSAGARGISQLMPDEALRFHIDPFKPAEAIQVQARLMRELLARFGSVPLALAGYNAGPTAVTRCGCVPAYPETRAYVRRILGWLRDSQTGLIVRLVG</sequence>
<dbReference type="AlphaFoldDB" id="A0A6J7CVM0"/>